<proteinExistence type="predicted"/>
<dbReference type="Proteomes" id="UP000297595">
    <property type="component" value="Unassembled WGS sequence"/>
</dbReference>
<evidence type="ECO:0000313" key="4">
    <source>
        <dbReference type="Proteomes" id="UP000297595"/>
    </source>
</evidence>
<feature type="region of interest" description="Disordered" evidence="2">
    <location>
        <begin position="171"/>
        <end position="196"/>
    </location>
</feature>
<evidence type="ECO:0000256" key="1">
    <source>
        <dbReference type="SAM" id="Coils"/>
    </source>
</evidence>
<gene>
    <name evidence="3" type="ORF">EYR41_006085</name>
</gene>
<accession>A0A8H2HKP0</accession>
<feature type="coiled-coil region" evidence="1">
    <location>
        <begin position="61"/>
        <end position="95"/>
    </location>
</feature>
<sequence length="196" mass="22500">MSRGYSPEPEHEDDWKAGFDEHYDIGTKLYTQTKEFADRVSYLRRRRNHWKVEAQQHSFQIGKLSSELRAIRREIEILKQENAALKQENTALKQENGVLKRGDGALRRQIEPLKLQAEQALLYKNERDLYKQSYEALKASADLARPEMQSINSKPICEMEALAAPEVEIESQSEDLASPEDGEIIMSISHSTKPGN</sequence>
<dbReference type="AlphaFoldDB" id="A0A8H2HKP0"/>
<evidence type="ECO:0000313" key="3">
    <source>
        <dbReference type="EMBL" id="TGJ70094.1"/>
    </source>
</evidence>
<dbReference type="EMBL" id="SOZJ01000003">
    <property type="protein sequence ID" value="TGJ70094.1"/>
    <property type="molecule type" value="Genomic_DNA"/>
</dbReference>
<name>A0A8H2HKP0_ORBOL</name>
<keyword evidence="1" id="KW-0175">Coiled coil</keyword>
<protein>
    <submittedName>
        <fullName evidence="3">Uncharacterized protein</fullName>
    </submittedName>
</protein>
<reference evidence="3 4" key="1">
    <citation type="submission" date="2019-03" db="EMBL/GenBank/DDBJ databases">
        <title>Nematode-trapping fungi genome.</title>
        <authorList>
            <person name="Vidal-Diez De Ulzurrun G."/>
        </authorList>
    </citation>
    <scope>NUCLEOTIDE SEQUENCE [LARGE SCALE GENOMIC DNA]</scope>
    <source>
        <strain evidence="3 4">TWF154</strain>
    </source>
</reference>
<feature type="compositionally biased region" description="Acidic residues" evidence="2">
    <location>
        <begin position="171"/>
        <end position="183"/>
    </location>
</feature>
<organism evidence="3 4">
    <name type="scientific">Orbilia oligospora</name>
    <name type="common">Nematode-trapping fungus</name>
    <name type="synonym">Arthrobotrys oligospora</name>
    <dbReference type="NCBI Taxonomy" id="2813651"/>
    <lineage>
        <taxon>Eukaryota</taxon>
        <taxon>Fungi</taxon>
        <taxon>Dikarya</taxon>
        <taxon>Ascomycota</taxon>
        <taxon>Pezizomycotina</taxon>
        <taxon>Orbiliomycetes</taxon>
        <taxon>Orbiliales</taxon>
        <taxon>Orbiliaceae</taxon>
        <taxon>Orbilia</taxon>
    </lineage>
</organism>
<comment type="caution">
    <text evidence="3">The sequence shown here is derived from an EMBL/GenBank/DDBJ whole genome shotgun (WGS) entry which is preliminary data.</text>
</comment>
<evidence type="ECO:0000256" key="2">
    <source>
        <dbReference type="SAM" id="MobiDB-lite"/>
    </source>
</evidence>